<dbReference type="OrthoDB" id="10017208at2759"/>
<dbReference type="RefSeq" id="XP_033382692.1">
    <property type="nucleotide sequence ID" value="XM_033533203.1"/>
</dbReference>
<gene>
    <name evidence="9" type="ORF">BU24DRAFT_481797</name>
</gene>
<feature type="transmembrane region" description="Helical" evidence="7">
    <location>
        <begin position="206"/>
        <end position="226"/>
    </location>
</feature>
<dbReference type="AlphaFoldDB" id="A0A6A5XN52"/>
<dbReference type="InterPro" id="IPR049326">
    <property type="entry name" value="Rhodopsin_dom_fungi"/>
</dbReference>
<dbReference type="Pfam" id="PF20684">
    <property type="entry name" value="Fung_rhodopsin"/>
    <property type="match status" value="1"/>
</dbReference>
<dbReference type="InterPro" id="IPR052337">
    <property type="entry name" value="SAT4-like"/>
</dbReference>
<dbReference type="GeneID" id="54290600"/>
<dbReference type="GO" id="GO:0016020">
    <property type="term" value="C:membrane"/>
    <property type="evidence" value="ECO:0007669"/>
    <property type="project" value="UniProtKB-SubCell"/>
</dbReference>
<evidence type="ECO:0000256" key="6">
    <source>
        <dbReference type="SAM" id="MobiDB-lite"/>
    </source>
</evidence>
<comment type="subcellular location">
    <subcellularLocation>
        <location evidence="1">Membrane</location>
        <topology evidence="1">Multi-pass membrane protein</topology>
    </subcellularLocation>
</comment>
<evidence type="ECO:0000313" key="10">
    <source>
        <dbReference type="Proteomes" id="UP000799778"/>
    </source>
</evidence>
<keyword evidence="2 7" id="KW-0812">Transmembrane</keyword>
<feature type="compositionally biased region" description="Low complexity" evidence="6">
    <location>
        <begin position="283"/>
        <end position="299"/>
    </location>
</feature>
<protein>
    <recommendedName>
        <fullName evidence="8">Rhodopsin domain-containing protein</fullName>
    </recommendedName>
</protein>
<dbReference type="PANTHER" id="PTHR33048:SF168">
    <property type="match status" value="1"/>
</dbReference>
<keyword evidence="3 7" id="KW-1133">Transmembrane helix</keyword>
<evidence type="ECO:0000256" key="5">
    <source>
        <dbReference type="ARBA" id="ARBA00038359"/>
    </source>
</evidence>
<evidence type="ECO:0000256" key="4">
    <source>
        <dbReference type="ARBA" id="ARBA00023136"/>
    </source>
</evidence>
<evidence type="ECO:0000259" key="8">
    <source>
        <dbReference type="Pfam" id="PF20684"/>
    </source>
</evidence>
<sequence length="346" mass="38374">MRGVVPAVLEQGHEAIVVGAVFAALTTFTVFLRFLTNIQTRSKFSWSEGTLLLAQILYIAEYAVQAWGLDHGTKIRSATDGRLAIYLQSIYIGALFYFPVILLTNLSILFLYRRLFPVESFKRWSAILMVCHIVWFIPSFVVQTAMCTPPSVMWQRPDLIKDKCIPYATFFIVVCSFELVLDAAILAMPCFYIVNLHLPWQRRMELLVIFLLGGLVIVTGVLRIRLSIEPGSTAIDFMHDILWLDIHAGIALVCACLPTYRPLIVKASSVVSGSVSKIFSSKDQSTDASSKPSDSSATQKHAKMSDGTIGSSPPMRKKYDELGSIDEVGLVEMETKSAYSAVSSIV</sequence>
<evidence type="ECO:0000256" key="3">
    <source>
        <dbReference type="ARBA" id="ARBA00022989"/>
    </source>
</evidence>
<keyword evidence="10" id="KW-1185">Reference proteome</keyword>
<feature type="transmembrane region" description="Helical" evidence="7">
    <location>
        <begin position="124"/>
        <end position="145"/>
    </location>
</feature>
<dbReference type="PANTHER" id="PTHR33048">
    <property type="entry name" value="PTH11-LIKE INTEGRAL MEMBRANE PROTEIN (AFU_ORTHOLOGUE AFUA_5G11245)"/>
    <property type="match status" value="1"/>
</dbReference>
<comment type="similarity">
    <text evidence="5">Belongs to the SAT4 family.</text>
</comment>
<keyword evidence="4 7" id="KW-0472">Membrane</keyword>
<accession>A0A6A5XN52</accession>
<organism evidence="9 10">
    <name type="scientific">Aaosphaeria arxii CBS 175.79</name>
    <dbReference type="NCBI Taxonomy" id="1450172"/>
    <lineage>
        <taxon>Eukaryota</taxon>
        <taxon>Fungi</taxon>
        <taxon>Dikarya</taxon>
        <taxon>Ascomycota</taxon>
        <taxon>Pezizomycotina</taxon>
        <taxon>Dothideomycetes</taxon>
        <taxon>Pleosporomycetidae</taxon>
        <taxon>Pleosporales</taxon>
        <taxon>Pleosporales incertae sedis</taxon>
        <taxon>Aaosphaeria</taxon>
    </lineage>
</organism>
<evidence type="ECO:0000313" key="9">
    <source>
        <dbReference type="EMBL" id="KAF2014353.1"/>
    </source>
</evidence>
<name>A0A6A5XN52_9PLEO</name>
<feature type="region of interest" description="Disordered" evidence="6">
    <location>
        <begin position="283"/>
        <end position="318"/>
    </location>
</feature>
<feature type="transmembrane region" description="Helical" evidence="7">
    <location>
        <begin position="89"/>
        <end position="112"/>
    </location>
</feature>
<feature type="domain" description="Rhodopsin" evidence="8">
    <location>
        <begin position="32"/>
        <end position="265"/>
    </location>
</feature>
<feature type="transmembrane region" description="Helical" evidence="7">
    <location>
        <begin position="165"/>
        <end position="194"/>
    </location>
</feature>
<evidence type="ECO:0000256" key="1">
    <source>
        <dbReference type="ARBA" id="ARBA00004141"/>
    </source>
</evidence>
<feature type="transmembrane region" description="Helical" evidence="7">
    <location>
        <begin position="50"/>
        <end position="69"/>
    </location>
</feature>
<reference evidence="9" key="1">
    <citation type="journal article" date="2020" name="Stud. Mycol.">
        <title>101 Dothideomycetes genomes: a test case for predicting lifestyles and emergence of pathogens.</title>
        <authorList>
            <person name="Haridas S."/>
            <person name="Albert R."/>
            <person name="Binder M."/>
            <person name="Bloem J."/>
            <person name="Labutti K."/>
            <person name="Salamov A."/>
            <person name="Andreopoulos B."/>
            <person name="Baker S."/>
            <person name="Barry K."/>
            <person name="Bills G."/>
            <person name="Bluhm B."/>
            <person name="Cannon C."/>
            <person name="Castanera R."/>
            <person name="Culley D."/>
            <person name="Daum C."/>
            <person name="Ezra D."/>
            <person name="Gonzalez J."/>
            <person name="Henrissat B."/>
            <person name="Kuo A."/>
            <person name="Liang C."/>
            <person name="Lipzen A."/>
            <person name="Lutzoni F."/>
            <person name="Magnuson J."/>
            <person name="Mondo S."/>
            <person name="Nolan M."/>
            <person name="Ohm R."/>
            <person name="Pangilinan J."/>
            <person name="Park H.-J."/>
            <person name="Ramirez L."/>
            <person name="Alfaro M."/>
            <person name="Sun H."/>
            <person name="Tritt A."/>
            <person name="Yoshinaga Y."/>
            <person name="Zwiers L.-H."/>
            <person name="Turgeon B."/>
            <person name="Goodwin S."/>
            <person name="Spatafora J."/>
            <person name="Crous P."/>
            <person name="Grigoriev I."/>
        </authorList>
    </citation>
    <scope>NUCLEOTIDE SEQUENCE</scope>
    <source>
        <strain evidence="9">CBS 175.79</strain>
    </source>
</reference>
<dbReference type="Proteomes" id="UP000799778">
    <property type="component" value="Unassembled WGS sequence"/>
</dbReference>
<evidence type="ECO:0000256" key="2">
    <source>
        <dbReference type="ARBA" id="ARBA00022692"/>
    </source>
</evidence>
<feature type="transmembrane region" description="Helical" evidence="7">
    <location>
        <begin position="241"/>
        <end position="260"/>
    </location>
</feature>
<evidence type="ECO:0000256" key="7">
    <source>
        <dbReference type="SAM" id="Phobius"/>
    </source>
</evidence>
<dbReference type="EMBL" id="ML978070">
    <property type="protein sequence ID" value="KAF2014353.1"/>
    <property type="molecule type" value="Genomic_DNA"/>
</dbReference>
<feature type="transmembrane region" description="Helical" evidence="7">
    <location>
        <begin position="15"/>
        <end position="38"/>
    </location>
</feature>
<proteinExistence type="inferred from homology"/>